<dbReference type="GO" id="GO:0141221">
    <property type="term" value="F:histone deacetylase activity, hydrolytic mechanism"/>
    <property type="evidence" value="ECO:0007669"/>
    <property type="project" value="UniProtKB-EC"/>
</dbReference>
<keyword evidence="6" id="KW-0156">Chromatin regulator</keyword>
<feature type="non-terminal residue" evidence="9">
    <location>
        <position position="1"/>
    </location>
</feature>
<protein>
    <recommendedName>
        <fullName evidence="3">histone deacetylase</fullName>
        <ecNumber evidence="3">3.5.1.98</ecNumber>
    </recommendedName>
</protein>
<dbReference type="AlphaFoldDB" id="A0A2P5BFD5"/>
<dbReference type="PRINTS" id="PR01271">
    <property type="entry name" value="HISDACETLASE"/>
</dbReference>
<dbReference type="Pfam" id="PF00850">
    <property type="entry name" value="Hist_deacetyl"/>
    <property type="match status" value="1"/>
</dbReference>
<sequence length="188" mass="21626">HKGPLFPLSPVKWDVGSVYFGPNHPMKPHRLCMTHHLVLSYELHKKMEIYRPHKAYPVELAQFHSADYVDFLHRITPDTQHLFGNELAKYNLGEDCPVFENLFEFCQIYAGGTIDAARRLNNQLCDIAINWAGGLHHAKKCEASGFCYINDLVLGILELLKHHARVLYIDIDVHHGDGVEEAFYFTDR</sequence>
<evidence type="ECO:0000313" key="9">
    <source>
        <dbReference type="EMBL" id="PON47505.1"/>
    </source>
</evidence>
<evidence type="ECO:0000256" key="3">
    <source>
        <dbReference type="ARBA" id="ARBA00012111"/>
    </source>
</evidence>
<reference evidence="10" key="1">
    <citation type="submission" date="2016-06" db="EMBL/GenBank/DDBJ databases">
        <title>Parallel loss of symbiosis genes in relatives of nitrogen-fixing non-legume Parasponia.</title>
        <authorList>
            <person name="Van Velzen R."/>
            <person name="Holmer R."/>
            <person name="Bu F."/>
            <person name="Rutten L."/>
            <person name="Van Zeijl A."/>
            <person name="Liu W."/>
            <person name="Santuari L."/>
            <person name="Cao Q."/>
            <person name="Sharma T."/>
            <person name="Shen D."/>
            <person name="Roswanjaya Y."/>
            <person name="Wardhani T."/>
            <person name="Kalhor M.S."/>
            <person name="Jansen J."/>
            <person name="Van den Hoogen J."/>
            <person name="Gungor B."/>
            <person name="Hartog M."/>
            <person name="Hontelez J."/>
            <person name="Verver J."/>
            <person name="Yang W.-C."/>
            <person name="Schijlen E."/>
            <person name="Repin R."/>
            <person name="Schilthuizen M."/>
            <person name="Schranz E."/>
            <person name="Heidstra R."/>
            <person name="Miyata K."/>
            <person name="Fedorova E."/>
            <person name="Kohlen W."/>
            <person name="Bisseling T."/>
            <person name="Smit S."/>
            <person name="Geurts R."/>
        </authorList>
    </citation>
    <scope>NUCLEOTIDE SEQUENCE [LARGE SCALE GENOMIC DNA]</scope>
    <source>
        <strain evidence="10">cv. RG33-2</strain>
    </source>
</reference>
<dbReference type="Proteomes" id="UP000237000">
    <property type="component" value="Unassembled WGS sequence"/>
</dbReference>
<comment type="catalytic activity">
    <reaction evidence="7">
        <text>N(6)-acetyl-L-lysyl-[histone] + H2O = L-lysyl-[histone] + acetate</text>
        <dbReference type="Rhea" id="RHEA:58196"/>
        <dbReference type="Rhea" id="RHEA-COMP:9845"/>
        <dbReference type="Rhea" id="RHEA-COMP:11338"/>
        <dbReference type="ChEBI" id="CHEBI:15377"/>
        <dbReference type="ChEBI" id="CHEBI:29969"/>
        <dbReference type="ChEBI" id="CHEBI:30089"/>
        <dbReference type="ChEBI" id="CHEBI:61930"/>
        <dbReference type="EC" id="3.5.1.98"/>
    </reaction>
</comment>
<comment type="caution">
    <text evidence="9">The sequence shown here is derived from an EMBL/GenBank/DDBJ whole genome shotgun (WGS) entry which is preliminary data.</text>
</comment>
<dbReference type="EMBL" id="JXTC01000534">
    <property type="protein sequence ID" value="PON47505.1"/>
    <property type="molecule type" value="Genomic_DNA"/>
</dbReference>
<keyword evidence="10" id="KW-1185">Reference proteome</keyword>
<dbReference type="InterPro" id="IPR003084">
    <property type="entry name" value="HDAC_I/II"/>
</dbReference>
<comment type="cofactor">
    <cofactor evidence="1">
        <name>Zn(2+)</name>
        <dbReference type="ChEBI" id="CHEBI:29105"/>
    </cofactor>
</comment>
<dbReference type="SUPFAM" id="SSF52768">
    <property type="entry name" value="Arginase/deacetylase"/>
    <property type="match status" value="1"/>
</dbReference>
<gene>
    <name evidence="9" type="ORF">TorRG33x02_323270</name>
</gene>
<dbReference type="Gene3D" id="3.40.800.20">
    <property type="entry name" value="Histone deacetylase domain"/>
    <property type="match status" value="1"/>
</dbReference>
<evidence type="ECO:0000256" key="6">
    <source>
        <dbReference type="ARBA" id="ARBA00022853"/>
    </source>
</evidence>
<evidence type="ECO:0000313" key="10">
    <source>
        <dbReference type="Proteomes" id="UP000237000"/>
    </source>
</evidence>
<dbReference type="PANTHER" id="PTHR10625:SF39">
    <property type="entry name" value="HISTONE DEACETYLASE 9"/>
    <property type="match status" value="1"/>
</dbReference>
<name>A0A2P5BFD5_TREOI</name>
<dbReference type="InParanoid" id="A0A2P5BFD5"/>
<dbReference type="InterPro" id="IPR037138">
    <property type="entry name" value="His_deacetylse_dom_sf"/>
</dbReference>
<organism evidence="9 10">
    <name type="scientific">Trema orientale</name>
    <name type="common">Charcoal tree</name>
    <name type="synonym">Celtis orientalis</name>
    <dbReference type="NCBI Taxonomy" id="63057"/>
    <lineage>
        <taxon>Eukaryota</taxon>
        <taxon>Viridiplantae</taxon>
        <taxon>Streptophyta</taxon>
        <taxon>Embryophyta</taxon>
        <taxon>Tracheophyta</taxon>
        <taxon>Spermatophyta</taxon>
        <taxon>Magnoliopsida</taxon>
        <taxon>eudicotyledons</taxon>
        <taxon>Gunneridae</taxon>
        <taxon>Pentapetalae</taxon>
        <taxon>rosids</taxon>
        <taxon>fabids</taxon>
        <taxon>Rosales</taxon>
        <taxon>Cannabaceae</taxon>
        <taxon>Trema</taxon>
    </lineage>
</organism>
<dbReference type="STRING" id="63057.A0A2P5BFD5"/>
<evidence type="ECO:0000256" key="7">
    <source>
        <dbReference type="ARBA" id="ARBA00048287"/>
    </source>
</evidence>
<dbReference type="PANTHER" id="PTHR10625">
    <property type="entry name" value="HISTONE DEACETYLASE HDAC1-RELATED"/>
    <property type="match status" value="1"/>
</dbReference>
<evidence type="ECO:0000259" key="8">
    <source>
        <dbReference type="Pfam" id="PF00850"/>
    </source>
</evidence>
<dbReference type="InterPro" id="IPR000286">
    <property type="entry name" value="HDACs"/>
</dbReference>
<dbReference type="InterPro" id="IPR023801">
    <property type="entry name" value="His_deacetylse_dom"/>
</dbReference>
<feature type="domain" description="Histone deacetylase" evidence="8">
    <location>
        <begin position="24"/>
        <end position="187"/>
    </location>
</feature>
<evidence type="ECO:0000256" key="5">
    <source>
        <dbReference type="ARBA" id="ARBA00022801"/>
    </source>
</evidence>
<accession>A0A2P5BFD5</accession>
<evidence type="ECO:0000256" key="1">
    <source>
        <dbReference type="ARBA" id="ARBA00001947"/>
    </source>
</evidence>
<keyword evidence="4" id="KW-0678">Repressor</keyword>
<dbReference type="PRINTS" id="PR01270">
    <property type="entry name" value="HDASUPER"/>
</dbReference>
<dbReference type="EC" id="3.5.1.98" evidence="3"/>
<evidence type="ECO:0000256" key="2">
    <source>
        <dbReference type="ARBA" id="ARBA00006457"/>
    </source>
</evidence>
<dbReference type="GO" id="GO:0005634">
    <property type="term" value="C:nucleus"/>
    <property type="evidence" value="ECO:0007669"/>
    <property type="project" value="TreeGrafter"/>
</dbReference>
<proteinExistence type="inferred from homology"/>
<dbReference type="OrthoDB" id="1918432at2759"/>
<dbReference type="InterPro" id="IPR023696">
    <property type="entry name" value="Ureohydrolase_dom_sf"/>
</dbReference>
<keyword evidence="5" id="KW-0378">Hydrolase</keyword>
<comment type="similarity">
    <text evidence="2">Belongs to the histone deacetylase family. HD type 1 subfamily.</text>
</comment>
<evidence type="ECO:0000256" key="4">
    <source>
        <dbReference type="ARBA" id="ARBA00022491"/>
    </source>
</evidence>
<dbReference type="GO" id="GO:0040029">
    <property type="term" value="P:epigenetic regulation of gene expression"/>
    <property type="evidence" value="ECO:0007669"/>
    <property type="project" value="TreeGrafter"/>
</dbReference>